<dbReference type="Gene3D" id="3.90.1140.10">
    <property type="entry name" value="Cyclic phosphodiesterase"/>
    <property type="match status" value="1"/>
</dbReference>
<dbReference type="OrthoDB" id="277832at2759"/>
<dbReference type="InterPro" id="IPR019510">
    <property type="entry name" value="AKAP7-like_phosphoesterase"/>
</dbReference>
<dbReference type="GO" id="GO:0006355">
    <property type="term" value="P:regulation of DNA-templated transcription"/>
    <property type="evidence" value="ECO:0007669"/>
    <property type="project" value="TreeGrafter"/>
</dbReference>
<dbReference type="PROSITE" id="PS50084">
    <property type="entry name" value="KH_TYPE_1"/>
    <property type="match status" value="1"/>
</dbReference>
<dbReference type="InterPro" id="IPR004087">
    <property type="entry name" value="KH_dom"/>
</dbReference>
<sequence length="577" mass="64915">MIACRSFSRVDCILKLVCAPTALSNPLCRLQVPTFQLFQGYHHDHSLNCVMKMGGAKKRKATMPVWRPISTQERSDVQCEVHEMYNNASSCMADIENVSKDEPISGMRTSLTQSAYVENSDSQSELIGGKQSILLSCEVENALGSCGCEIDSKSNEVRCQKEVMEETLQESSSNKYAEFVCGVEKHSISVEVDSSLIRFVKGKGGSVQMQIERETAVKIIFPSSKEDNCIVIEGNSVESVTKASEKIASILEEAVKSPRLDYSHFISLPLAIHPELVEKLNHFQNSILGDAPSSQDDNLESASDENEDEKQSESPSVAVNLEVQDEKECIRVKIDTVDSKSNDQTSILSQGFSAIWLKHRSIALCSLYKCSRECLFCRYSDFVLVIRLIFYDLGIDRSIFIKPRTFHLTVLMLKLWNKDRVAAATEVLQRISSKVKDALDNRPVFIRLKGLTCMKGSPAKVRVVYAPVAEIGGEGRLLRACQVIIDAYVEAGLVLEKDAHQTLKLHATLMNVRHRKRKRTRRHDSFDARHIFKVHGSKDWGEYLIQEVHLSQRFKFDESGYYHCCASIPLPENMQTE</sequence>
<feature type="compositionally biased region" description="Acidic residues" evidence="2">
    <location>
        <begin position="297"/>
        <end position="310"/>
    </location>
</feature>
<gene>
    <name evidence="5" type="primary">LOC105040865</name>
</gene>
<evidence type="ECO:0000313" key="4">
    <source>
        <dbReference type="Proteomes" id="UP000504607"/>
    </source>
</evidence>
<dbReference type="Pfam" id="PF10469">
    <property type="entry name" value="AKAP7_NLS"/>
    <property type="match status" value="1"/>
</dbReference>
<dbReference type="RefSeq" id="XP_029119133.1">
    <property type="nucleotide sequence ID" value="XM_029263300.1"/>
</dbReference>
<feature type="domain" description="K Homology" evidence="3">
    <location>
        <begin position="184"/>
        <end position="252"/>
    </location>
</feature>
<protein>
    <submittedName>
        <fullName evidence="5">Uncharacterized protein LOC105040865 isoform X1</fullName>
    </submittedName>
</protein>
<keyword evidence="4" id="KW-1185">Reference proteome</keyword>
<evidence type="ECO:0000313" key="5">
    <source>
        <dbReference type="RefSeq" id="XP_029119133.1"/>
    </source>
</evidence>
<dbReference type="InterPro" id="IPR036612">
    <property type="entry name" value="KH_dom_type_1_sf"/>
</dbReference>
<reference evidence="5" key="1">
    <citation type="submission" date="2025-08" db="UniProtKB">
        <authorList>
            <consortium name="RefSeq"/>
        </authorList>
    </citation>
    <scope>IDENTIFICATION</scope>
</reference>
<dbReference type="InterPro" id="IPR009210">
    <property type="entry name" value="ASCC1"/>
</dbReference>
<organism evidence="4 5">
    <name type="scientific">Elaeis guineensis var. tenera</name>
    <name type="common">Oil palm</name>
    <dbReference type="NCBI Taxonomy" id="51953"/>
    <lineage>
        <taxon>Eukaryota</taxon>
        <taxon>Viridiplantae</taxon>
        <taxon>Streptophyta</taxon>
        <taxon>Embryophyta</taxon>
        <taxon>Tracheophyta</taxon>
        <taxon>Spermatophyta</taxon>
        <taxon>Magnoliopsida</taxon>
        <taxon>Liliopsida</taxon>
        <taxon>Arecaceae</taxon>
        <taxon>Arecoideae</taxon>
        <taxon>Cocoseae</taxon>
        <taxon>Elaeidinae</taxon>
        <taxon>Elaeis</taxon>
    </lineage>
</organism>
<name>A0A8N4F104_ELAGV</name>
<keyword evidence="1" id="KW-0694">RNA-binding</keyword>
<feature type="region of interest" description="Disordered" evidence="2">
    <location>
        <begin position="290"/>
        <end position="317"/>
    </location>
</feature>
<evidence type="ECO:0000256" key="2">
    <source>
        <dbReference type="SAM" id="MobiDB-lite"/>
    </source>
</evidence>
<dbReference type="InterPro" id="IPR009097">
    <property type="entry name" value="Cyclic_Pdiesterase"/>
</dbReference>
<dbReference type="SMART" id="SM00322">
    <property type="entry name" value="KH"/>
    <property type="match status" value="1"/>
</dbReference>
<dbReference type="Proteomes" id="UP000504607">
    <property type="component" value="Chromosome 3"/>
</dbReference>
<proteinExistence type="predicted"/>
<dbReference type="SUPFAM" id="SSF54791">
    <property type="entry name" value="Eukaryotic type KH-domain (KH-domain type I)"/>
    <property type="match status" value="1"/>
</dbReference>
<dbReference type="InterPro" id="IPR004088">
    <property type="entry name" value="KH_dom_type_1"/>
</dbReference>
<accession>A0A8N4F104</accession>
<dbReference type="GeneID" id="105040865"/>
<dbReference type="SUPFAM" id="SSF55144">
    <property type="entry name" value="LigT-like"/>
    <property type="match status" value="1"/>
</dbReference>
<dbReference type="PANTHER" id="PTHR13360:SF1">
    <property type="entry name" value="ACTIVATING SIGNAL COINTEGRATOR 1 COMPLEX SUBUNIT 1"/>
    <property type="match status" value="1"/>
</dbReference>
<dbReference type="AlphaFoldDB" id="A0A8N4F104"/>
<evidence type="ECO:0000259" key="3">
    <source>
        <dbReference type="SMART" id="SM00322"/>
    </source>
</evidence>
<dbReference type="GO" id="GO:0005634">
    <property type="term" value="C:nucleus"/>
    <property type="evidence" value="ECO:0007669"/>
    <property type="project" value="TreeGrafter"/>
</dbReference>
<evidence type="ECO:0000256" key="1">
    <source>
        <dbReference type="PROSITE-ProRule" id="PRU00117"/>
    </source>
</evidence>
<dbReference type="GO" id="GO:0003723">
    <property type="term" value="F:RNA binding"/>
    <property type="evidence" value="ECO:0007669"/>
    <property type="project" value="UniProtKB-UniRule"/>
</dbReference>
<dbReference type="Gene3D" id="3.30.1370.10">
    <property type="entry name" value="K Homology domain, type 1"/>
    <property type="match status" value="1"/>
</dbReference>
<dbReference type="PANTHER" id="PTHR13360">
    <property type="entry name" value="ACTIVATING SIGNAL COINTEGRATOR 1 COMPLEX SUBUNIT 1"/>
    <property type="match status" value="1"/>
</dbReference>
<dbReference type="Pfam" id="PF00013">
    <property type="entry name" value="KH_1"/>
    <property type="match status" value="1"/>
</dbReference>
<dbReference type="GO" id="GO:0006307">
    <property type="term" value="P:DNA alkylation repair"/>
    <property type="evidence" value="ECO:0007669"/>
    <property type="project" value="InterPro"/>
</dbReference>